<proteinExistence type="predicted"/>
<dbReference type="InterPro" id="IPR005361">
    <property type="entry name" value="UPF0158"/>
</dbReference>
<evidence type="ECO:0000313" key="2">
    <source>
        <dbReference type="Proteomes" id="UP000820669"/>
    </source>
</evidence>
<reference evidence="1 2" key="1">
    <citation type="submission" date="2020-04" db="EMBL/GenBank/DDBJ databases">
        <authorList>
            <person name="Klaysubun C."/>
            <person name="Duangmal K."/>
            <person name="Lipun K."/>
        </authorList>
    </citation>
    <scope>NUCLEOTIDE SEQUENCE [LARGE SCALE GENOMIC DNA]</scope>
    <source>
        <strain evidence="1 2">K10HN5</strain>
    </source>
</reference>
<comment type="caution">
    <text evidence="1">The sequence shown here is derived from an EMBL/GenBank/DDBJ whole genome shotgun (WGS) entry which is preliminary data.</text>
</comment>
<dbReference type="Pfam" id="PF03682">
    <property type="entry name" value="UPF0158"/>
    <property type="match status" value="1"/>
</dbReference>
<sequence length="238" mass="26067">MVTWEARRDWLQRLRGAVYRGDGAAVVGLLAAGEPLPVWQLIGDGVASALAHRVEGAAGLAADCAAALRGRGWVGDVELAEQLDGLAGTGPMQLLRPLAVDLDVLTEILEGDPLTTGGALDLRTGEVWPRSAIEYAEEDGSDVEAPDFEDTDRFRWADGDSRDGYRDMVGFIDTVADARLGERLHDAIHGRGAFRRFADILRRSSEVELGRWFEWSNERKRGRARAWLVDVGCRVASR</sequence>
<dbReference type="RefSeq" id="WP_169381272.1">
    <property type="nucleotide sequence ID" value="NZ_JAAXLA010000016.1"/>
</dbReference>
<name>A0ABX1S8C8_9PSEU</name>
<accession>A0ABX1S8C8</accession>
<keyword evidence="2" id="KW-1185">Reference proteome</keyword>
<dbReference type="EMBL" id="JAAXLA010000016">
    <property type="protein sequence ID" value="NMH97820.1"/>
    <property type="molecule type" value="Genomic_DNA"/>
</dbReference>
<evidence type="ECO:0000313" key="1">
    <source>
        <dbReference type="EMBL" id="NMH97820.1"/>
    </source>
</evidence>
<protein>
    <submittedName>
        <fullName evidence="1">Uncharacterized protein</fullName>
    </submittedName>
</protein>
<dbReference type="Proteomes" id="UP000820669">
    <property type="component" value="Unassembled WGS sequence"/>
</dbReference>
<gene>
    <name evidence="1" type="ORF">HF526_10930</name>
</gene>
<organism evidence="1 2">
    <name type="scientific">Pseudonocardia acidicola</name>
    <dbReference type="NCBI Taxonomy" id="2724939"/>
    <lineage>
        <taxon>Bacteria</taxon>
        <taxon>Bacillati</taxon>
        <taxon>Actinomycetota</taxon>
        <taxon>Actinomycetes</taxon>
        <taxon>Pseudonocardiales</taxon>
        <taxon>Pseudonocardiaceae</taxon>
        <taxon>Pseudonocardia</taxon>
    </lineage>
</organism>